<dbReference type="Pfam" id="PF04828">
    <property type="entry name" value="GFA"/>
    <property type="match status" value="1"/>
</dbReference>
<evidence type="ECO:0000313" key="6">
    <source>
        <dbReference type="EMBL" id="WOX04939.1"/>
    </source>
</evidence>
<dbReference type="AlphaFoldDB" id="A0AAU0MZT0"/>
<protein>
    <submittedName>
        <fullName evidence="6">GFA family protein</fullName>
    </submittedName>
</protein>
<evidence type="ECO:0000256" key="1">
    <source>
        <dbReference type="ARBA" id="ARBA00005495"/>
    </source>
</evidence>
<dbReference type="PANTHER" id="PTHR33337">
    <property type="entry name" value="GFA DOMAIN-CONTAINING PROTEIN"/>
    <property type="match status" value="1"/>
</dbReference>
<comment type="similarity">
    <text evidence="1">Belongs to the Gfa family.</text>
</comment>
<gene>
    <name evidence="6" type="ORF">R5R33_14505</name>
</gene>
<dbReference type="InterPro" id="IPR006913">
    <property type="entry name" value="CENP-V/GFA"/>
</dbReference>
<evidence type="ECO:0000313" key="7">
    <source>
        <dbReference type="Proteomes" id="UP001302477"/>
    </source>
</evidence>
<sequence length="141" mass="15694">MNQELKAAKGQCLCGSVKFEIDGEISSFHICYCSRCRHSTGSAHASNMFTKPESVSWLSGEEFIQRFELESAKSWAKQFCKVCGSGVPYLNRSGTFLVVPAGSLDDNINIKPDDRIFCEDRSAWVEGIQNSPEFPALPDKF</sequence>
<accession>A0AAU0MZT0</accession>
<dbReference type="KEGG" id="mpaf:R5R33_14505"/>
<dbReference type="PROSITE" id="PS51891">
    <property type="entry name" value="CENP_V_GFA"/>
    <property type="match status" value="1"/>
</dbReference>
<dbReference type="RefSeq" id="WP_318953414.1">
    <property type="nucleotide sequence ID" value="NZ_CP137555.1"/>
</dbReference>
<feature type="domain" description="CENP-V/GFA" evidence="5">
    <location>
        <begin position="8"/>
        <end position="114"/>
    </location>
</feature>
<evidence type="ECO:0000256" key="2">
    <source>
        <dbReference type="ARBA" id="ARBA00022723"/>
    </source>
</evidence>
<keyword evidence="2" id="KW-0479">Metal-binding</keyword>
<evidence type="ECO:0000256" key="4">
    <source>
        <dbReference type="ARBA" id="ARBA00023239"/>
    </source>
</evidence>
<organism evidence="6 7">
    <name type="scientific">Microbulbifer pacificus</name>
    <dbReference type="NCBI Taxonomy" id="407164"/>
    <lineage>
        <taxon>Bacteria</taxon>
        <taxon>Pseudomonadati</taxon>
        <taxon>Pseudomonadota</taxon>
        <taxon>Gammaproteobacteria</taxon>
        <taxon>Cellvibrionales</taxon>
        <taxon>Microbulbiferaceae</taxon>
        <taxon>Microbulbifer</taxon>
    </lineage>
</organism>
<keyword evidence="3" id="KW-0862">Zinc</keyword>
<reference evidence="6 7" key="1">
    <citation type="submission" date="2023-10" db="EMBL/GenBank/DDBJ databases">
        <title>Description of Microbulbifer bruguierae sp. nov., isolated from the sediments of mangrove plant Bruguiera sexangula and comparative genomic analyses of the genus Microbulbifer.</title>
        <authorList>
            <person name="Long M."/>
        </authorList>
    </citation>
    <scope>NUCLEOTIDE SEQUENCE [LARGE SCALE GENOMIC DNA]</scope>
    <source>
        <strain evidence="6 7">SPO729</strain>
    </source>
</reference>
<dbReference type="PANTHER" id="PTHR33337:SF40">
    <property type="entry name" value="CENP-V_GFA DOMAIN-CONTAINING PROTEIN-RELATED"/>
    <property type="match status" value="1"/>
</dbReference>
<keyword evidence="7" id="KW-1185">Reference proteome</keyword>
<keyword evidence="4" id="KW-0456">Lyase</keyword>
<evidence type="ECO:0000259" key="5">
    <source>
        <dbReference type="PROSITE" id="PS51891"/>
    </source>
</evidence>
<dbReference type="SUPFAM" id="SSF51316">
    <property type="entry name" value="Mss4-like"/>
    <property type="match status" value="1"/>
</dbReference>
<dbReference type="Proteomes" id="UP001302477">
    <property type="component" value="Chromosome"/>
</dbReference>
<dbReference type="GO" id="GO:0046872">
    <property type="term" value="F:metal ion binding"/>
    <property type="evidence" value="ECO:0007669"/>
    <property type="project" value="UniProtKB-KW"/>
</dbReference>
<evidence type="ECO:0000256" key="3">
    <source>
        <dbReference type="ARBA" id="ARBA00022833"/>
    </source>
</evidence>
<dbReference type="GO" id="GO:0016846">
    <property type="term" value="F:carbon-sulfur lyase activity"/>
    <property type="evidence" value="ECO:0007669"/>
    <property type="project" value="InterPro"/>
</dbReference>
<proteinExistence type="inferred from homology"/>
<dbReference type="InterPro" id="IPR011057">
    <property type="entry name" value="Mss4-like_sf"/>
</dbReference>
<name>A0AAU0MZT0_9GAMM</name>
<dbReference type="Gene3D" id="3.90.1590.10">
    <property type="entry name" value="glutathione-dependent formaldehyde- activating enzyme (gfa)"/>
    <property type="match status" value="1"/>
</dbReference>
<dbReference type="EMBL" id="CP137555">
    <property type="protein sequence ID" value="WOX04939.1"/>
    <property type="molecule type" value="Genomic_DNA"/>
</dbReference>